<dbReference type="Pfam" id="PF04199">
    <property type="entry name" value="Cyclase"/>
    <property type="match status" value="1"/>
</dbReference>
<proteinExistence type="inferred from homology"/>
<dbReference type="PANTHER" id="PTHR11662:SF399">
    <property type="entry name" value="FI19708P1-RELATED"/>
    <property type="match status" value="1"/>
</dbReference>
<keyword evidence="5" id="KW-0272">Extracellular matrix</keyword>
<dbReference type="Proteomes" id="UP000708148">
    <property type="component" value="Unassembled WGS sequence"/>
</dbReference>
<evidence type="ECO:0000256" key="9">
    <source>
        <dbReference type="ARBA" id="ARBA00024362"/>
    </source>
</evidence>
<evidence type="ECO:0000259" key="11">
    <source>
        <dbReference type="PROSITE" id="PS50850"/>
    </source>
</evidence>
<keyword evidence="5" id="KW-0964">Secreted</keyword>
<dbReference type="InterPro" id="IPR050382">
    <property type="entry name" value="MFS_Na/Anion_cotransporter"/>
</dbReference>
<feature type="transmembrane region" description="Helical" evidence="10">
    <location>
        <begin position="208"/>
        <end position="233"/>
    </location>
</feature>
<dbReference type="Gene3D" id="1.20.1250.20">
    <property type="entry name" value="MFS general substrate transporter like domains"/>
    <property type="match status" value="2"/>
</dbReference>
<dbReference type="Pfam" id="PF22725">
    <property type="entry name" value="GFO_IDH_MocA_C3"/>
    <property type="match status" value="1"/>
</dbReference>
<evidence type="ECO:0000256" key="7">
    <source>
        <dbReference type="ARBA" id="ARBA00022989"/>
    </source>
</evidence>
<evidence type="ECO:0000313" key="12">
    <source>
        <dbReference type="EMBL" id="CAD7704377.1"/>
    </source>
</evidence>
<comment type="similarity">
    <text evidence="9">Belongs to the major facilitator superfamily. Sodium/anion cotransporter (TC 2.A.1.14) family.</text>
</comment>
<comment type="similarity">
    <text evidence="4">Belongs to the Gfo/Idh/MocA family.</text>
</comment>
<feature type="transmembrane region" description="Helical" evidence="10">
    <location>
        <begin position="245"/>
        <end position="265"/>
    </location>
</feature>
<organism evidence="12 13">
    <name type="scientific">Ostreobium quekettii</name>
    <dbReference type="NCBI Taxonomy" id="121088"/>
    <lineage>
        <taxon>Eukaryota</taxon>
        <taxon>Viridiplantae</taxon>
        <taxon>Chlorophyta</taxon>
        <taxon>core chlorophytes</taxon>
        <taxon>Ulvophyceae</taxon>
        <taxon>TCBD clade</taxon>
        <taxon>Bryopsidales</taxon>
        <taxon>Ostreobineae</taxon>
        <taxon>Ostreobiaceae</taxon>
        <taxon>Ostreobium</taxon>
    </lineage>
</organism>
<feature type="transmembrane region" description="Helical" evidence="10">
    <location>
        <begin position="304"/>
        <end position="325"/>
    </location>
</feature>
<dbReference type="SUPFAM" id="SSF102198">
    <property type="entry name" value="Putative cyclase"/>
    <property type="match status" value="1"/>
</dbReference>
<keyword evidence="13" id="KW-1185">Reference proteome</keyword>
<keyword evidence="7 10" id="KW-1133">Transmembrane helix</keyword>
<protein>
    <recommendedName>
        <fullName evidence="11">Major facilitator superfamily (MFS) profile domain-containing protein</fullName>
    </recommendedName>
</protein>
<evidence type="ECO:0000256" key="8">
    <source>
        <dbReference type="ARBA" id="ARBA00023136"/>
    </source>
</evidence>
<accession>A0A8S1JEV6</accession>
<dbReference type="EMBL" id="CAJHUC010002790">
    <property type="protein sequence ID" value="CAD7704377.1"/>
    <property type="molecule type" value="Genomic_DNA"/>
</dbReference>
<sequence>MGWVMSAFALGYALFQVPSGKLADRYGPRVVLSVVCLVWSAFTALTGVVRGLFAMIGLRFLFGMGEAGGYPTIARAFSSWLPMNERGIANSVSFSGGRLGAALAMPGVVWLIGQLGGWEQTFWFFGAVGIAFAALWFVLFRDTPEQHFAVSPEEREYIRANRQPKALPPVDAQPGDAAAAEATTFGTASQTDEEPSVRFADMLRSPNMIMLMVQYVAHNFTFFFTVTWFFPYLRDSYSLTQSQTGWYAALPLLCGVAGNWLAGITVDRLYSAGHWRLSRAIPAAAGFVFGAIGMSLCVNMTSPAAAVACMCVAIFGADMILSPSWSTCMDIGGKSAGAVSGAMNMVGNLGSFTTALAFPYLHEAMGSHEPFFYLAAGLNVAAVFIASSDDIMSQLKAAVIGTGYFSHFHFDAWQRISEVDVVACCDTDLLKAQAAADQFGVPQAYDNYQTMLDEHEVDFVDIVTRPDTHLTIVKEVASRGMAMICQKPLAPDMTQVHELLQTVRDAGVRFMVHENFRFQPWYREVHRLLEAGEIGDRLHTLTFRNRAGDGWGDDAYLARQPYFQTMKKFLIFEAGIHTIDTFRYLGGEIRRTWCVHRKLNPVIAGEDTALGIFEFDRGGMAVYDANRFNESTAENPRYTFGELLVEGNGGSIRLYDDARLAIQRLGEDERDHPYSPGTHGFAGDCVFATQKHFVDGLLQDQPFETDGDSYLKSIAVQEAMYHSDRMNVIDLTLTLKHGMRGVEFETKYTVAEHGWNARTLHLYSHCGTHMDSPVHFDAGEQTIDQISLNDCIGRAWVVDLTDIKPKTPITVSHLRKTESKVESGDALLLRTGWSQHIDRPDYYRDHFPPISRELAEWMVQRGVRMVGVEPPSVADVNDLAAVTEIHNVLLGAGIIIVEGLANLDRIRNSPCLFGALPLKVAAGDGAPCRAFVIEDWNDAAL</sequence>
<evidence type="ECO:0000256" key="4">
    <source>
        <dbReference type="ARBA" id="ARBA00010928"/>
    </source>
</evidence>
<dbReference type="GO" id="GO:0016020">
    <property type="term" value="C:membrane"/>
    <property type="evidence" value="ECO:0007669"/>
    <property type="project" value="UniProtKB-SubCell"/>
</dbReference>
<dbReference type="PANTHER" id="PTHR11662">
    <property type="entry name" value="SOLUTE CARRIER FAMILY 17"/>
    <property type="match status" value="1"/>
</dbReference>
<dbReference type="Gene3D" id="3.40.50.720">
    <property type="entry name" value="NAD(P)-binding Rossmann-like Domain"/>
    <property type="match status" value="1"/>
</dbReference>
<reference evidence="12" key="1">
    <citation type="submission" date="2020-12" db="EMBL/GenBank/DDBJ databases">
        <authorList>
            <person name="Iha C."/>
        </authorList>
    </citation>
    <scope>NUCLEOTIDE SEQUENCE</scope>
</reference>
<dbReference type="InterPro" id="IPR037175">
    <property type="entry name" value="KFase_sf"/>
</dbReference>
<dbReference type="Pfam" id="PF01408">
    <property type="entry name" value="GFO_IDH_MocA"/>
    <property type="match status" value="1"/>
</dbReference>
<dbReference type="Gene3D" id="3.30.360.10">
    <property type="entry name" value="Dihydrodipicolinate Reductase, domain 2"/>
    <property type="match status" value="1"/>
</dbReference>
<name>A0A8S1JEV6_9CHLO</name>
<evidence type="ECO:0000256" key="1">
    <source>
        <dbReference type="ARBA" id="ARBA00004141"/>
    </source>
</evidence>
<dbReference type="Pfam" id="PF07690">
    <property type="entry name" value="MFS_1"/>
    <property type="match status" value="1"/>
</dbReference>
<dbReference type="GO" id="GO:0004061">
    <property type="term" value="F:arylformamidase activity"/>
    <property type="evidence" value="ECO:0007669"/>
    <property type="project" value="InterPro"/>
</dbReference>
<comment type="subcellular location">
    <subcellularLocation>
        <location evidence="1">Membrane</location>
        <topology evidence="1">Multi-pass membrane protein</topology>
    </subcellularLocation>
    <subcellularLocation>
        <location evidence="2">Secreted</location>
        <location evidence="2">Extracellular space</location>
        <location evidence="2">Extracellular matrix</location>
    </subcellularLocation>
</comment>
<dbReference type="InterPro" id="IPR011701">
    <property type="entry name" value="MFS"/>
</dbReference>
<feature type="transmembrane region" description="Helical" evidence="10">
    <location>
        <begin position="99"/>
        <end position="116"/>
    </location>
</feature>
<dbReference type="InterPro" id="IPR007325">
    <property type="entry name" value="KFase/CYL"/>
</dbReference>
<evidence type="ECO:0000256" key="10">
    <source>
        <dbReference type="SAM" id="Phobius"/>
    </source>
</evidence>
<evidence type="ECO:0000256" key="3">
    <source>
        <dbReference type="ARBA" id="ARBA00007865"/>
    </source>
</evidence>
<feature type="transmembrane region" description="Helical" evidence="10">
    <location>
        <begin position="122"/>
        <end position="140"/>
    </location>
</feature>
<dbReference type="PROSITE" id="PS50850">
    <property type="entry name" value="MFS"/>
    <property type="match status" value="1"/>
</dbReference>
<comment type="similarity">
    <text evidence="3">Belongs to the Cyclase 1 superfamily.</text>
</comment>
<gene>
    <name evidence="12" type="ORF">OSTQU699_LOCUS9732</name>
</gene>
<dbReference type="AlphaFoldDB" id="A0A8S1JEV6"/>
<evidence type="ECO:0000313" key="13">
    <source>
        <dbReference type="Proteomes" id="UP000708148"/>
    </source>
</evidence>
<dbReference type="InterPro" id="IPR000683">
    <property type="entry name" value="Gfo/Idh/MocA-like_OxRdtase_N"/>
</dbReference>
<keyword evidence="6 10" id="KW-0812">Transmembrane</keyword>
<dbReference type="SUPFAM" id="SSF103473">
    <property type="entry name" value="MFS general substrate transporter"/>
    <property type="match status" value="1"/>
</dbReference>
<keyword evidence="8 10" id="KW-0472">Membrane</keyword>
<comment type="caution">
    <text evidence="12">The sequence shown here is derived from an EMBL/GenBank/DDBJ whole genome shotgun (WGS) entry which is preliminary data.</text>
</comment>
<feature type="domain" description="Major facilitator superfamily (MFS) profile" evidence="11">
    <location>
        <begin position="1"/>
        <end position="394"/>
    </location>
</feature>
<dbReference type="GO" id="GO:0019441">
    <property type="term" value="P:L-tryptophan catabolic process to kynurenine"/>
    <property type="evidence" value="ECO:0007669"/>
    <property type="project" value="InterPro"/>
</dbReference>
<evidence type="ECO:0000256" key="2">
    <source>
        <dbReference type="ARBA" id="ARBA00004498"/>
    </source>
</evidence>
<dbReference type="InterPro" id="IPR055170">
    <property type="entry name" value="GFO_IDH_MocA-like_dom"/>
</dbReference>
<dbReference type="GO" id="GO:0022857">
    <property type="term" value="F:transmembrane transporter activity"/>
    <property type="evidence" value="ECO:0007669"/>
    <property type="project" value="InterPro"/>
</dbReference>
<dbReference type="SUPFAM" id="SSF55347">
    <property type="entry name" value="Glyceraldehyde-3-phosphate dehydrogenase-like, C-terminal domain"/>
    <property type="match status" value="1"/>
</dbReference>
<dbReference type="Gene3D" id="3.50.30.50">
    <property type="entry name" value="Putative cyclase"/>
    <property type="match status" value="1"/>
</dbReference>
<feature type="transmembrane region" description="Helical" evidence="10">
    <location>
        <begin position="337"/>
        <end position="358"/>
    </location>
</feature>
<dbReference type="CDD" id="cd17319">
    <property type="entry name" value="MFS_ExuT_GudP_like"/>
    <property type="match status" value="1"/>
</dbReference>
<dbReference type="InterPro" id="IPR036259">
    <property type="entry name" value="MFS_trans_sf"/>
</dbReference>
<dbReference type="SUPFAM" id="SSF51735">
    <property type="entry name" value="NAD(P)-binding Rossmann-fold domains"/>
    <property type="match status" value="1"/>
</dbReference>
<feature type="transmembrane region" description="Helical" evidence="10">
    <location>
        <begin position="370"/>
        <end position="387"/>
    </location>
</feature>
<dbReference type="GO" id="GO:0000166">
    <property type="term" value="F:nucleotide binding"/>
    <property type="evidence" value="ECO:0007669"/>
    <property type="project" value="InterPro"/>
</dbReference>
<dbReference type="InterPro" id="IPR020846">
    <property type="entry name" value="MFS_dom"/>
</dbReference>
<evidence type="ECO:0000256" key="6">
    <source>
        <dbReference type="ARBA" id="ARBA00022692"/>
    </source>
</evidence>
<dbReference type="OrthoDB" id="2129491at2759"/>
<dbReference type="InterPro" id="IPR036291">
    <property type="entry name" value="NAD(P)-bd_dom_sf"/>
</dbReference>
<feature type="transmembrane region" description="Helical" evidence="10">
    <location>
        <begin position="30"/>
        <end position="53"/>
    </location>
</feature>
<evidence type="ECO:0000256" key="5">
    <source>
        <dbReference type="ARBA" id="ARBA00022530"/>
    </source>
</evidence>